<evidence type="ECO:0000313" key="3">
    <source>
        <dbReference type="EMBL" id="GBG90364.1"/>
    </source>
</evidence>
<keyword evidence="4" id="KW-1185">Reference proteome</keyword>
<feature type="chain" id="PRO_5017296289" evidence="2">
    <location>
        <begin position="28"/>
        <end position="557"/>
    </location>
</feature>
<feature type="compositionally biased region" description="Polar residues" evidence="1">
    <location>
        <begin position="489"/>
        <end position="509"/>
    </location>
</feature>
<feature type="region of interest" description="Disordered" evidence="1">
    <location>
        <begin position="52"/>
        <end position="86"/>
    </location>
</feature>
<evidence type="ECO:0000313" key="4">
    <source>
        <dbReference type="Proteomes" id="UP000265515"/>
    </source>
</evidence>
<dbReference type="SUPFAM" id="SSF101898">
    <property type="entry name" value="NHL repeat"/>
    <property type="match status" value="1"/>
</dbReference>
<protein>
    <submittedName>
        <fullName evidence="3">Uncharacterized protein</fullName>
    </submittedName>
</protein>
<evidence type="ECO:0000256" key="1">
    <source>
        <dbReference type="SAM" id="MobiDB-lite"/>
    </source>
</evidence>
<evidence type="ECO:0000256" key="2">
    <source>
        <dbReference type="SAM" id="SignalP"/>
    </source>
</evidence>
<dbReference type="EMBL" id="BFEA01000806">
    <property type="protein sequence ID" value="GBG90364.1"/>
    <property type="molecule type" value="Genomic_DNA"/>
</dbReference>
<sequence>MDTSEGVIKTLAYVCLLIVAAGRPVASFGSTVHRLDLARDRLYFRLLQAPTEPSPLSSIPTPTSVPASTSSPVPTSVTPASTSLPQTVPTEMLPRLTVLDAPLFMNKSSQVVVAHRDFAPPNRSSTTRCISVVTDIVASSADPTFYYSVQDVCVGGEGTLLDPAHISHVSFSLWRGNSSSTRGSSGASAPLTFQDDDRSLITYWWPHLVPNGTRVSNRTTLASGSVVTNRTIMATPLGLDIASDGTHLVLITVPVVNIPVPLLVASVSAVDGSRLSIPLEVDGSPSFTMDPAKSRLYIAEVATPLRFLSPDVDETGLPTAPDQLSATGQTLKGVNFSDVTFTSQSGIADGSCLYFTDDKRLWGIDPRTYNSSLVAGSGADKVDDGDGDTAAFNNLHRVVTTPDGCNVFVTETGEEHDVVRWIKLDSPCSKAKEVKTVARYQHGTAAGLALHFFDGQLRLYVGTHDGLIIQLEIDQSRLQACAGSTTPPGWTTISASPSGTTFSSAGGRNSTMSSTSTSSTLSAAPSASSSVRSKVLGDYYVVIGWMVSLGALLLGGW</sequence>
<gene>
    <name evidence="3" type="ORF">CBR_g50612</name>
</gene>
<feature type="compositionally biased region" description="Low complexity" evidence="1">
    <location>
        <begin position="52"/>
        <end position="83"/>
    </location>
</feature>
<dbReference type="InterPro" id="IPR011042">
    <property type="entry name" value="6-blade_b-propeller_TolB-like"/>
</dbReference>
<dbReference type="Gramene" id="GBG90364">
    <property type="protein sequence ID" value="GBG90364"/>
    <property type="gene ID" value="CBR_g50612"/>
</dbReference>
<keyword evidence="2" id="KW-0732">Signal</keyword>
<dbReference type="AlphaFoldDB" id="A0A388M701"/>
<organism evidence="3 4">
    <name type="scientific">Chara braunii</name>
    <name type="common">Braun's stonewort</name>
    <dbReference type="NCBI Taxonomy" id="69332"/>
    <lineage>
        <taxon>Eukaryota</taxon>
        <taxon>Viridiplantae</taxon>
        <taxon>Streptophyta</taxon>
        <taxon>Charophyceae</taxon>
        <taxon>Charales</taxon>
        <taxon>Characeae</taxon>
        <taxon>Chara</taxon>
    </lineage>
</organism>
<accession>A0A388M701</accession>
<reference evidence="3 4" key="1">
    <citation type="journal article" date="2018" name="Cell">
        <title>The Chara Genome: Secondary Complexity and Implications for Plant Terrestrialization.</title>
        <authorList>
            <person name="Nishiyama T."/>
            <person name="Sakayama H."/>
            <person name="Vries J.D."/>
            <person name="Buschmann H."/>
            <person name="Saint-Marcoux D."/>
            <person name="Ullrich K.K."/>
            <person name="Haas F.B."/>
            <person name="Vanderstraeten L."/>
            <person name="Becker D."/>
            <person name="Lang D."/>
            <person name="Vosolsobe S."/>
            <person name="Rombauts S."/>
            <person name="Wilhelmsson P.K.I."/>
            <person name="Janitza P."/>
            <person name="Kern R."/>
            <person name="Heyl A."/>
            <person name="Rumpler F."/>
            <person name="Villalobos L.I.A.C."/>
            <person name="Clay J.M."/>
            <person name="Skokan R."/>
            <person name="Toyoda A."/>
            <person name="Suzuki Y."/>
            <person name="Kagoshima H."/>
            <person name="Schijlen E."/>
            <person name="Tajeshwar N."/>
            <person name="Catarino B."/>
            <person name="Hetherington A.J."/>
            <person name="Saltykova A."/>
            <person name="Bonnot C."/>
            <person name="Breuninger H."/>
            <person name="Symeonidi A."/>
            <person name="Radhakrishnan G.V."/>
            <person name="Van Nieuwerburgh F."/>
            <person name="Deforce D."/>
            <person name="Chang C."/>
            <person name="Karol K.G."/>
            <person name="Hedrich R."/>
            <person name="Ulvskov P."/>
            <person name="Glockner G."/>
            <person name="Delwiche C.F."/>
            <person name="Petrasek J."/>
            <person name="Van de Peer Y."/>
            <person name="Friml J."/>
            <person name="Beilby M."/>
            <person name="Dolan L."/>
            <person name="Kohara Y."/>
            <person name="Sugano S."/>
            <person name="Fujiyama A."/>
            <person name="Delaux P.-M."/>
            <person name="Quint M."/>
            <person name="TheiBen G."/>
            <person name="Hagemann M."/>
            <person name="Harholt J."/>
            <person name="Dunand C."/>
            <person name="Zachgo S."/>
            <person name="Langdale J."/>
            <person name="Maumus F."/>
            <person name="Straeten D.V.D."/>
            <person name="Gould S.B."/>
            <person name="Rensing S.A."/>
        </authorList>
    </citation>
    <scope>NUCLEOTIDE SEQUENCE [LARGE SCALE GENOMIC DNA]</scope>
    <source>
        <strain evidence="3 4">S276</strain>
    </source>
</reference>
<name>A0A388M701_CHABU</name>
<dbReference type="Proteomes" id="UP000265515">
    <property type="component" value="Unassembled WGS sequence"/>
</dbReference>
<dbReference type="Gene3D" id="2.120.10.30">
    <property type="entry name" value="TolB, C-terminal domain"/>
    <property type="match status" value="1"/>
</dbReference>
<comment type="caution">
    <text evidence="3">The sequence shown here is derived from an EMBL/GenBank/DDBJ whole genome shotgun (WGS) entry which is preliminary data.</text>
</comment>
<proteinExistence type="predicted"/>
<feature type="region of interest" description="Disordered" evidence="1">
    <location>
        <begin position="489"/>
        <end position="524"/>
    </location>
</feature>
<feature type="compositionally biased region" description="Low complexity" evidence="1">
    <location>
        <begin position="510"/>
        <end position="524"/>
    </location>
</feature>
<feature type="signal peptide" evidence="2">
    <location>
        <begin position="1"/>
        <end position="27"/>
    </location>
</feature>